<dbReference type="KEGG" id="xak:KIMC2_20270"/>
<evidence type="ECO:0008006" key="4">
    <source>
        <dbReference type="Google" id="ProtNLM"/>
    </source>
</evidence>
<dbReference type="EMBL" id="AP026801">
    <property type="protein sequence ID" value="BDR57514.1"/>
    <property type="molecule type" value="Genomic_DNA"/>
</dbReference>
<dbReference type="Gene3D" id="3.40.1410.10">
    <property type="entry name" value="Chorismate lyase-like"/>
    <property type="match status" value="1"/>
</dbReference>
<dbReference type="SUPFAM" id="SSF64288">
    <property type="entry name" value="Chorismate lyase-like"/>
    <property type="match status" value="1"/>
</dbReference>
<evidence type="ECO:0000313" key="3">
    <source>
        <dbReference type="Proteomes" id="UP001321804"/>
    </source>
</evidence>
<sequence length="163" mass="18989">MQISKLNVNNKIPESTKVLSVKEKNSNDIQAKLHLTSNEKYIEIKQLCSVGNNITEYIISYINGKHLKMRPHAPLDYYASIYQRIIEDCDLDPYKMHYSQICKAIVVEDSQILNYFNCDQKSKLFIRNKKTTFLPTSHTEGLEYSITYKDPLYWGVKIESINS</sequence>
<dbReference type="KEGG" id="xak:KIMC2_20760"/>
<accession>A0AAU9DCG2</accession>
<dbReference type="EMBL" id="AP026801">
    <property type="protein sequence ID" value="BDR57465.1"/>
    <property type="molecule type" value="Genomic_DNA"/>
</dbReference>
<evidence type="ECO:0000313" key="2">
    <source>
        <dbReference type="EMBL" id="BDR57514.1"/>
    </source>
</evidence>
<evidence type="ECO:0000313" key="1">
    <source>
        <dbReference type="EMBL" id="BDR57465.1"/>
    </source>
</evidence>
<dbReference type="AlphaFoldDB" id="A0AAU9DCG2"/>
<gene>
    <name evidence="1" type="ORF">KIMC2_20270</name>
    <name evidence="2" type="ORF">KIMC2_20760</name>
</gene>
<dbReference type="Proteomes" id="UP001321804">
    <property type="component" value="Chromosome"/>
</dbReference>
<dbReference type="InterPro" id="IPR028978">
    <property type="entry name" value="Chorismate_lyase_/UTRA_dom_sf"/>
</dbReference>
<dbReference type="RefSeq" id="WP_317696586.1">
    <property type="nucleotide sequence ID" value="NZ_AP026801.1"/>
</dbReference>
<proteinExistence type="predicted"/>
<organism evidence="1 3">
    <name type="scientific">Xylocopilactobacillus apis</name>
    <dbReference type="NCBI Taxonomy" id="2932183"/>
    <lineage>
        <taxon>Bacteria</taxon>
        <taxon>Bacillati</taxon>
        <taxon>Bacillota</taxon>
        <taxon>Bacilli</taxon>
        <taxon>Lactobacillales</taxon>
        <taxon>Lactobacillaceae</taxon>
        <taxon>Xylocopilactobacillus</taxon>
    </lineage>
</organism>
<name>A0AAU9DCG2_9LACO</name>
<keyword evidence="3" id="KW-1185">Reference proteome</keyword>
<protein>
    <recommendedName>
        <fullName evidence="4">GntR family transcriptional regulator</fullName>
    </recommendedName>
</protein>
<reference evidence="1 3" key="1">
    <citation type="journal article" date="2023" name="Microbiol. Spectr.">
        <title>Symbiosis of Carpenter Bees with Uncharacterized Lactic Acid Bacteria Showing NAD Auxotrophy.</title>
        <authorList>
            <person name="Kawasaki S."/>
            <person name="Ozawa K."/>
            <person name="Mori T."/>
            <person name="Yamamoto A."/>
            <person name="Ito M."/>
            <person name="Ohkuma M."/>
            <person name="Sakamoto M."/>
            <person name="Matsutani M."/>
        </authorList>
    </citation>
    <scope>NUCLEOTIDE SEQUENCE [LARGE SCALE GENOMIC DNA]</scope>
    <source>
        <strain evidence="1 3">KimC2</strain>
    </source>
</reference>